<evidence type="ECO:0000256" key="4">
    <source>
        <dbReference type="SAM" id="MobiDB-lite"/>
    </source>
</evidence>
<dbReference type="GO" id="GO:0005737">
    <property type="term" value="C:cytoplasm"/>
    <property type="evidence" value="ECO:0007669"/>
    <property type="project" value="TreeGrafter"/>
</dbReference>
<feature type="compositionally biased region" description="Gly residues" evidence="4">
    <location>
        <begin position="279"/>
        <end position="295"/>
    </location>
</feature>
<keyword evidence="1" id="KW-0324">Glycolysis</keyword>
<feature type="compositionally biased region" description="Low complexity" evidence="4">
    <location>
        <begin position="213"/>
        <end position="263"/>
    </location>
</feature>
<dbReference type="InterPro" id="IPR029033">
    <property type="entry name" value="His_PPase_superfam"/>
</dbReference>
<dbReference type="PANTHER" id="PTHR48100">
    <property type="entry name" value="BROAD-SPECIFICITY PHOSPHATASE YOR283W-RELATED"/>
    <property type="match status" value="1"/>
</dbReference>
<name>A0A388L4E7_CHABU</name>
<sequence>MMMTMTTTTSSSNTSNSSAQNDKKSLDLHLLSRSKIIHLIRHGQARHNVAGKSDYANYRKWEYFDSALTEEGWEQAAMLWKTKGRELESAELVVVSPLTRTLETAMAIYGVEEGEKLVSLTGMEFQTAEGKGLVINDTTEAAAMASSSLFPLEGAAAMAPSPFSMAAMASSPSPVPAMAASIPSPLPAMASSPSPLPAMASSPSLLPAMASSPYPRPAMASSMASSPSPVPAVASSPSPVPATSSSSSPVPAMASSPSSVPAMGSNCYATAVSEEREGGGGGGGGARVGGEGGNGSHHIRERKKMGKKVFVGTTRPFVSVELCRERLGRHPCDSRAAIAEYRRRFRFVDFTQIETDEDTWWTDDHRETESEIGARALKFLTWLAQRKEMKIAVISHAAFLAALVKLFGDECSPKVQEELRAVFANCEMRSVVLLDRGSDGSGDGSAE</sequence>
<evidence type="ECO:0000313" key="6">
    <source>
        <dbReference type="Proteomes" id="UP000265515"/>
    </source>
</evidence>
<dbReference type="EMBL" id="BFEA01000259">
    <property type="protein sequence ID" value="GBG77073.1"/>
    <property type="molecule type" value="Genomic_DNA"/>
</dbReference>
<keyword evidence="6" id="KW-1185">Reference proteome</keyword>
<dbReference type="Gramene" id="GBG77073">
    <property type="protein sequence ID" value="GBG77073"/>
    <property type="gene ID" value="CBR_g23399"/>
</dbReference>
<dbReference type="SMART" id="SM00855">
    <property type="entry name" value="PGAM"/>
    <property type="match status" value="1"/>
</dbReference>
<gene>
    <name evidence="5" type="ORF">CBR_g23399</name>
</gene>
<comment type="caution">
    <text evidence="5">The sequence shown here is derived from an EMBL/GenBank/DDBJ whole genome shotgun (WGS) entry which is preliminary data.</text>
</comment>
<dbReference type="OrthoDB" id="496981at2759"/>
<evidence type="ECO:0000256" key="2">
    <source>
        <dbReference type="ARBA" id="ARBA00023235"/>
    </source>
</evidence>
<feature type="region of interest" description="Disordered" evidence="4">
    <location>
        <begin position="213"/>
        <end position="303"/>
    </location>
</feature>
<dbReference type="PANTHER" id="PTHR48100:SF1">
    <property type="entry name" value="HISTIDINE PHOSPHATASE FAMILY PROTEIN-RELATED"/>
    <property type="match status" value="1"/>
</dbReference>
<proteinExistence type="inferred from homology"/>
<dbReference type="CDD" id="cd07067">
    <property type="entry name" value="HP_PGM_like"/>
    <property type="match status" value="1"/>
</dbReference>
<accession>A0A388L4E7</accession>
<evidence type="ECO:0000256" key="3">
    <source>
        <dbReference type="ARBA" id="ARBA00038362"/>
    </source>
</evidence>
<dbReference type="Pfam" id="PF00300">
    <property type="entry name" value="His_Phos_1"/>
    <property type="match status" value="1"/>
</dbReference>
<evidence type="ECO:0008006" key="7">
    <source>
        <dbReference type="Google" id="ProtNLM"/>
    </source>
</evidence>
<evidence type="ECO:0000256" key="1">
    <source>
        <dbReference type="ARBA" id="ARBA00023152"/>
    </source>
</evidence>
<dbReference type="InterPro" id="IPR001345">
    <property type="entry name" value="PG/BPGM_mutase_AS"/>
</dbReference>
<dbReference type="Proteomes" id="UP000265515">
    <property type="component" value="Unassembled WGS sequence"/>
</dbReference>
<dbReference type="AlphaFoldDB" id="A0A388L4E7"/>
<comment type="similarity">
    <text evidence="3">Belongs to the phosphoglycerate mutase family.</text>
</comment>
<dbReference type="InterPro" id="IPR013078">
    <property type="entry name" value="His_Pase_superF_clade-1"/>
</dbReference>
<dbReference type="Gene3D" id="3.40.50.1240">
    <property type="entry name" value="Phosphoglycerate mutase-like"/>
    <property type="match status" value="2"/>
</dbReference>
<dbReference type="SUPFAM" id="SSF53254">
    <property type="entry name" value="Phosphoglycerate mutase-like"/>
    <property type="match status" value="2"/>
</dbReference>
<feature type="region of interest" description="Disordered" evidence="4">
    <location>
        <begin position="1"/>
        <end position="22"/>
    </location>
</feature>
<dbReference type="PROSITE" id="PS00175">
    <property type="entry name" value="PG_MUTASE"/>
    <property type="match status" value="1"/>
</dbReference>
<feature type="compositionally biased region" description="Low complexity" evidence="4">
    <location>
        <begin position="1"/>
        <end position="18"/>
    </location>
</feature>
<protein>
    <recommendedName>
        <fullName evidence="7">Phosphoglycerate mutase-like protein</fullName>
    </recommendedName>
</protein>
<dbReference type="GO" id="GO:0016791">
    <property type="term" value="F:phosphatase activity"/>
    <property type="evidence" value="ECO:0007669"/>
    <property type="project" value="TreeGrafter"/>
</dbReference>
<dbReference type="InterPro" id="IPR050275">
    <property type="entry name" value="PGM_Phosphatase"/>
</dbReference>
<organism evidence="5 6">
    <name type="scientific">Chara braunii</name>
    <name type="common">Braun's stonewort</name>
    <dbReference type="NCBI Taxonomy" id="69332"/>
    <lineage>
        <taxon>Eukaryota</taxon>
        <taxon>Viridiplantae</taxon>
        <taxon>Streptophyta</taxon>
        <taxon>Charophyceae</taxon>
        <taxon>Charales</taxon>
        <taxon>Characeae</taxon>
        <taxon>Chara</taxon>
    </lineage>
</organism>
<reference evidence="5 6" key="1">
    <citation type="journal article" date="2018" name="Cell">
        <title>The Chara Genome: Secondary Complexity and Implications for Plant Terrestrialization.</title>
        <authorList>
            <person name="Nishiyama T."/>
            <person name="Sakayama H."/>
            <person name="Vries J.D."/>
            <person name="Buschmann H."/>
            <person name="Saint-Marcoux D."/>
            <person name="Ullrich K.K."/>
            <person name="Haas F.B."/>
            <person name="Vanderstraeten L."/>
            <person name="Becker D."/>
            <person name="Lang D."/>
            <person name="Vosolsobe S."/>
            <person name="Rombauts S."/>
            <person name="Wilhelmsson P.K.I."/>
            <person name="Janitza P."/>
            <person name="Kern R."/>
            <person name="Heyl A."/>
            <person name="Rumpler F."/>
            <person name="Villalobos L.I.A.C."/>
            <person name="Clay J.M."/>
            <person name="Skokan R."/>
            <person name="Toyoda A."/>
            <person name="Suzuki Y."/>
            <person name="Kagoshima H."/>
            <person name="Schijlen E."/>
            <person name="Tajeshwar N."/>
            <person name="Catarino B."/>
            <person name="Hetherington A.J."/>
            <person name="Saltykova A."/>
            <person name="Bonnot C."/>
            <person name="Breuninger H."/>
            <person name="Symeonidi A."/>
            <person name="Radhakrishnan G.V."/>
            <person name="Van Nieuwerburgh F."/>
            <person name="Deforce D."/>
            <person name="Chang C."/>
            <person name="Karol K.G."/>
            <person name="Hedrich R."/>
            <person name="Ulvskov P."/>
            <person name="Glockner G."/>
            <person name="Delwiche C.F."/>
            <person name="Petrasek J."/>
            <person name="Van de Peer Y."/>
            <person name="Friml J."/>
            <person name="Beilby M."/>
            <person name="Dolan L."/>
            <person name="Kohara Y."/>
            <person name="Sugano S."/>
            <person name="Fujiyama A."/>
            <person name="Delaux P.-M."/>
            <person name="Quint M."/>
            <person name="TheiBen G."/>
            <person name="Hagemann M."/>
            <person name="Harholt J."/>
            <person name="Dunand C."/>
            <person name="Zachgo S."/>
            <person name="Langdale J."/>
            <person name="Maumus F."/>
            <person name="Straeten D.V.D."/>
            <person name="Gould S.B."/>
            <person name="Rensing S.A."/>
        </authorList>
    </citation>
    <scope>NUCLEOTIDE SEQUENCE [LARGE SCALE GENOMIC DNA]</scope>
    <source>
        <strain evidence="5 6">S276</strain>
    </source>
</reference>
<keyword evidence="2" id="KW-0413">Isomerase</keyword>
<evidence type="ECO:0000313" key="5">
    <source>
        <dbReference type="EMBL" id="GBG77073.1"/>
    </source>
</evidence>